<reference evidence="10 11" key="1">
    <citation type="submission" date="2013-02" db="EMBL/GenBank/DDBJ databases">
        <title>The Genome Annotation of Plasmodium falciparum MaliPS096_E11.</title>
        <authorList>
            <consortium name="The Broad Institute Genome Sequencing Platform"/>
            <consortium name="The Broad Institute Genome Sequencing Center for Infectious Disease"/>
            <person name="Neafsey D."/>
            <person name="Hoffman S."/>
            <person name="Volkman S."/>
            <person name="Rosenthal P."/>
            <person name="Walker B."/>
            <person name="Young S.K."/>
            <person name="Zeng Q."/>
            <person name="Gargeya S."/>
            <person name="Fitzgerald M."/>
            <person name="Haas B."/>
            <person name="Abouelleil A."/>
            <person name="Allen A.W."/>
            <person name="Alvarado L."/>
            <person name="Arachchi H.M."/>
            <person name="Berlin A.M."/>
            <person name="Chapman S.B."/>
            <person name="Gainer-Dewar J."/>
            <person name="Goldberg J."/>
            <person name="Griggs A."/>
            <person name="Gujja S."/>
            <person name="Hansen M."/>
            <person name="Howarth C."/>
            <person name="Imamovic A."/>
            <person name="Ireland A."/>
            <person name="Larimer J."/>
            <person name="McCowan C."/>
            <person name="Murphy C."/>
            <person name="Pearson M."/>
            <person name="Poon T.W."/>
            <person name="Priest M."/>
            <person name="Roberts A."/>
            <person name="Saif S."/>
            <person name="Shea T."/>
            <person name="Sisk P."/>
            <person name="Sykes S."/>
            <person name="Wortman J."/>
            <person name="Nusbaum C."/>
            <person name="Birren B."/>
        </authorList>
    </citation>
    <scope>NUCLEOTIDE SEQUENCE [LARGE SCALE GENOMIC DNA]</scope>
    <source>
        <strain evidence="10 11">MaliPS096_E11</strain>
    </source>
</reference>
<proteinExistence type="inferred from homology"/>
<dbReference type="CDD" id="cd16260">
    <property type="entry name" value="EF4_III"/>
    <property type="match status" value="1"/>
</dbReference>
<comment type="similarity">
    <text evidence="1">Belongs to the TRAFAC class translation factor GTPase superfamily. Classic translation factor GTPase family. LepA subfamily.</text>
</comment>
<protein>
    <recommendedName>
        <fullName evidence="8">Translation factor GUF1 homolog, mitochondrial</fullName>
        <ecNumber evidence="8">3.6.5.n1</ecNumber>
    </recommendedName>
    <alternativeName>
        <fullName evidence="8">Elongation factor 4 homolog</fullName>
        <shortName evidence="8">EF-4</shortName>
    </alternativeName>
    <alternativeName>
        <fullName evidence="8">GTPase GUF1 homolog</fullName>
    </alternativeName>
    <alternativeName>
        <fullName evidence="8">Ribosomal back-translocase</fullName>
    </alternativeName>
</protein>
<dbReference type="InterPro" id="IPR013842">
    <property type="entry name" value="LepA_CTD"/>
</dbReference>
<sequence>MNYTSVNKIRLWVLIVFLILYNIKCICENISDLKKRLCFNNFSNSKKKIKKKWLAKKKKNYLTIWKNKTYTTKRRNGYGKIEYKREENKKDDYNFMNTSLYLNYISNVKNFLFNKNNNKKNKIYYHKCKKSNIIQAKINDNDTLLSDEEFRNDVDRNDKEYYNIKKEYSENVCNQNRINDLSNCSVSSNNNILNECSSEVKKEMNYPLHNELYDNLNDNTIGHLKSEKCKEKYIRNFCILAHIDSGKSTLADRFLELTNTIKKKRMQEQFLDMMCLEREKGITIKLKAVRMHYNNYVFNLIDTPGHFDFYHEVKRSLNVCEGAILLIDGGKGIQSQTLNIFFELKKHDIKIIPVINKIDLSTCLYDKIKDDLINKFNFKENEILKISAKYGKNVKMLFQRIISDIPPPINTINSFFRGVVFDSFFDQYKGVVLIIKVLNGELRKKTEIFFINSAKSYIIQEVGYLVPEMKPTDVISQGDIAYVCSNIRNCDDIQISETIVNKDIIKKNNHNEFVINFKKINLGRDKNIMQRLSDEGKQYLTHHNKGEIKGDENGQIKSFQYNEVKVDERYERNKEEIIYDHEHKKEGIFNIHKNDDLIKENIKEKENFSCSIQGNDNAIPILKKTDINIKSIAANKIEASYPSVYCNIYCVNDKKSNELEMSLNKLKLNDSSFSFKKYICETLGKGFKCGFNGLLHLNIIQERIKREYNIDTIVTAPSVNYLIRVKEKYMDKRLKEKLLEKNFDIQNMHIEQMDKTSSDDCFFFMTSNVNDIPTKNVVHSIYEPYVKTNIITPEIYQKYIMNECFKRRGIFIKKEIMNDQIIFLFEMPLSEILINFLDQIKSSTKGYGSMSYENIIIYKPSELYKIHIYINKKKIDSLSFLAHKLNYEDKSRKLVSKLKTLINPHQFLIIIQAALESKIFVSEKIKPLKKNVTAKCYGGDITRRRKLIEKQNEGKKKMFEIGKVKLPPNIFTKLFDIKSE</sequence>
<dbReference type="GO" id="GO:0006412">
    <property type="term" value="P:translation"/>
    <property type="evidence" value="ECO:0007669"/>
    <property type="project" value="UniProtKB-KW"/>
</dbReference>
<dbReference type="AlphaFoldDB" id="A0A024WQN6"/>
<evidence type="ECO:0000256" key="7">
    <source>
        <dbReference type="ARBA" id="ARBA00023134"/>
    </source>
</evidence>
<dbReference type="InterPro" id="IPR000640">
    <property type="entry name" value="EFG_V-like"/>
</dbReference>
<dbReference type="Gene3D" id="3.30.70.2570">
    <property type="entry name" value="Elongation factor 4, C-terminal domain"/>
    <property type="match status" value="1"/>
</dbReference>
<comment type="subcellular location">
    <subcellularLocation>
        <location evidence="8">Mitochondrion inner membrane</location>
        <topology evidence="8">Peripheral membrane protein</topology>
        <orientation evidence="8">Matrix side</orientation>
    </subcellularLocation>
</comment>
<dbReference type="Gene3D" id="3.30.70.870">
    <property type="entry name" value="Elongation Factor G (Translational Gtpase), domain 3"/>
    <property type="match status" value="1"/>
</dbReference>
<dbReference type="GO" id="GO:0005525">
    <property type="term" value="F:GTP binding"/>
    <property type="evidence" value="ECO:0007669"/>
    <property type="project" value="UniProtKB-UniRule"/>
</dbReference>
<name>A0A024WQN6_PLAFA</name>
<evidence type="ECO:0000256" key="8">
    <source>
        <dbReference type="HAMAP-Rule" id="MF_03137"/>
    </source>
</evidence>
<dbReference type="EC" id="3.6.5.n1" evidence="8"/>
<evidence type="ECO:0000313" key="11">
    <source>
        <dbReference type="Proteomes" id="UP000030699"/>
    </source>
</evidence>
<feature type="domain" description="Tr-type G" evidence="9">
    <location>
        <begin position="232"/>
        <end position="409"/>
    </location>
</feature>
<dbReference type="HAMAP" id="MF_00071">
    <property type="entry name" value="LepA"/>
    <property type="match status" value="1"/>
</dbReference>
<dbReference type="NCBIfam" id="TIGR00231">
    <property type="entry name" value="small_GTP"/>
    <property type="match status" value="1"/>
</dbReference>
<evidence type="ECO:0000313" key="10">
    <source>
        <dbReference type="EMBL" id="ETW49477.1"/>
    </source>
</evidence>
<comment type="function">
    <text evidence="8">Promotes mitochondrial protein synthesis. May act as a fidelity factor of the translation reaction, by catalyzing a one-codon backward translocation of tRNAs on improperly translocated ribosomes. Binds to mitochondrial ribosomes in a GTP-dependent manner.</text>
</comment>
<keyword evidence="3 8" id="KW-0999">Mitochondrion inner membrane</keyword>
<dbReference type="InterPro" id="IPR006297">
    <property type="entry name" value="EF-4"/>
</dbReference>
<keyword evidence="2 8" id="KW-0547">Nucleotide-binding</keyword>
<evidence type="ECO:0000256" key="3">
    <source>
        <dbReference type="ARBA" id="ARBA00022792"/>
    </source>
</evidence>
<gene>
    <name evidence="10" type="ORF">PFMALIP_02405</name>
</gene>
<dbReference type="SUPFAM" id="SSF50447">
    <property type="entry name" value="Translation proteins"/>
    <property type="match status" value="1"/>
</dbReference>
<accession>A0A024WQN6</accession>
<dbReference type="CDD" id="cd03709">
    <property type="entry name" value="lepA_C"/>
    <property type="match status" value="1"/>
</dbReference>
<dbReference type="InterPro" id="IPR000795">
    <property type="entry name" value="T_Tr_GTP-bd_dom"/>
</dbReference>
<dbReference type="SUPFAM" id="SSF52540">
    <property type="entry name" value="P-loop containing nucleoside triphosphate hydrolases"/>
    <property type="match status" value="1"/>
</dbReference>
<keyword evidence="8" id="KW-0472">Membrane</keyword>
<dbReference type="PANTHER" id="PTHR43512:SF4">
    <property type="entry name" value="TRANSLATION FACTOR GUF1 HOMOLOG, CHLOROPLASTIC"/>
    <property type="match status" value="1"/>
</dbReference>
<dbReference type="InterPro" id="IPR027417">
    <property type="entry name" value="P-loop_NTPase"/>
</dbReference>
<dbReference type="InterPro" id="IPR005225">
    <property type="entry name" value="Small_GTP-bd"/>
</dbReference>
<evidence type="ECO:0000256" key="4">
    <source>
        <dbReference type="ARBA" id="ARBA00022801"/>
    </source>
</evidence>
<dbReference type="Gene3D" id="3.30.70.240">
    <property type="match status" value="1"/>
</dbReference>
<keyword evidence="6 8" id="KW-0496">Mitochondrion</keyword>
<organism evidence="10 11">
    <name type="scientific">Plasmodium falciparum MaliPS096_E11</name>
    <dbReference type="NCBI Taxonomy" id="1036727"/>
    <lineage>
        <taxon>Eukaryota</taxon>
        <taxon>Sar</taxon>
        <taxon>Alveolata</taxon>
        <taxon>Apicomplexa</taxon>
        <taxon>Aconoidasida</taxon>
        <taxon>Haemosporida</taxon>
        <taxon>Plasmodiidae</taxon>
        <taxon>Plasmodium</taxon>
        <taxon>Plasmodium (Laverania)</taxon>
    </lineage>
</organism>
<comment type="catalytic activity">
    <reaction evidence="8">
        <text>GTP + H2O = GDP + phosphate + H(+)</text>
        <dbReference type="Rhea" id="RHEA:19669"/>
        <dbReference type="ChEBI" id="CHEBI:15377"/>
        <dbReference type="ChEBI" id="CHEBI:15378"/>
        <dbReference type="ChEBI" id="CHEBI:37565"/>
        <dbReference type="ChEBI" id="CHEBI:43474"/>
        <dbReference type="ChEBI" id="CHEBI:58189"/>
        <dbReference type="EC" id="3.6.5.n1"/>
    </reaction>
</comment>
<dbReference type="InterPro" id="IPR009000">
    <property type="entry name" value="Transl_B-barrel_sf"/>
</dbReference>
<dbReference type="GO" id="GO:0003924">
    <property type="term" value="F:GTPase activity"/>
    <property type="evidence" value="ECO:0007669"/>
    <property type="project" value="UniProtKB-UniRule"/>
</dbReference>
<dbReference type="PROSITE" id="PS51722">
    <property type="entry name" value="G_TR_2"/>
    <property type="match status" value="1"/>
</dbReference>
<dbReference type="Pfam" id="PF06421">
    <property type="entry name" value="LepA_C"/>
    <property type="match status" value="1"/>
</dbReference>
<evidence type="ECO:0000259" key="9">
    <source>
        <dbReference type="PROSITE" id="PS51722"/>
    </source>
</evidence>
<dbReference type="GO" id="GO:0043022">
    <property type="term" value="F:ribosome binding"/>
    <property type="evidence" value="ECO:0007669"/>
    <property type="project" value="UniProtKB-UniRule"/>
</dbReference>
<evidence type="ECO:0000256" key="2">
    <source>
        <dbReference type="ARBA" id="ARBA00022741"/>
    </source>
</evidence>
<feature type="binding site" evidence="8">
    <location>
        <begin position="356"/>
        <end position="359"/>
    </location>
    <ligand>
        <name>GTP</name>
        <dbReference type="ChEBI" id="CHEBI:37565"/>
    </ligand>
</feature>
<dbReference type="Gene3D" id="2.40.30.10">
    <property type="entry name" value="Translation factors"/>
    <property type="match status" value="1"/>
</dbReference>
<evidence type="ECO:0000256" key="6">
    <source>
        <dbReference type="ARBA" id="ARBA00023128"/>
    </source>
</evidence>
<keyword evidence="4 8" id="KW-0378">Hydrolase</keyword>
<dbReference type="GO" id="GO:0005743">
    <property type="term" value="C:mitochondrial inner membrane"/>
    <property type="evidence" value="ECO:0007669"/>
    <property type="project" value="UniProtKB-SubCell"/>
</dbReference>
<dbReference type="Proteomes" id="UP000030699">
    <property type="component" value="Unassembled WGS sequence"/>
</dbReference>
<dbReference type="Pfam" id="PF00679">
    <property type="entry name" value="EFG_C"/>
    <property type="match status" value="1"/>
</dbReference>
<keyword evidence="5 8" id="KW-0648">Protein biosynthesis</keyword>
<comment type="similarity">
    <text evidence="8">Belongs to the GTP-binding elongation factor family. LepA subfamily.</text>
</comment>
<dbReference type="InterPro" id="IPR038363">
    <property type="entry name" value="LepA_C_sf"/>
</dbReference>
<dbReference type="InterPro" id="IPR035647">
    <property type="entry name" value="EFG_III/V"/>
</dbReference>
<dbReference type="EMBL" id="KI925542">
    <property type="protein sequence ID" value="ETW49477.1"/>
    <property type="molecule type" value="Genomic_DNA"/>
</dbReference>
<reference evidence="10 11" key="2">
    <citation type="submission" date="2013-02" db="EMBL/GenBank/DDBJ databases">
        <title>The Genome Sequence of Plasmodium falciparum MaliPS096_E11.</title>
        <authorList>
            <consortium name="The Broad Institute Genome Sequencing Platform"/>
            <consortium name="The Broad Institute Genome Sequencing Center for Infectious Disease"/>
            <person name="Neafsey D."/>
            <person name="Cheeseman I."/>
            <person name="Volkman S."/>
            <person name="Adams J."/>
            <person name="Walker B."/>
            <person name="Young S.K."/>
            <person name="Zeng Q."/>
            <person name="Gargeya S."/>
            <person name="Fitzgerald M."/>
            <person name="Haas B."/>
            <person name="Abouelleil A."/>
            <person name="Alvarado L."/>
            <person name="Arachchi H.M."/>
            <person name="Berlin A.M."/>
            <person name="Chapman S.B."/>
            <person name="Dewar J."/>
            <person name="Goldberg J."/>
            <person name="Griggs A."/>
            <person name="Gujja S."/>
            <person name="Hansen M."/>
            <person name="Howarth C."/>
            <person name="Imamovic A."/>
            <person name="Larimer J."/>
            <person name="McCowan C."/>
            <person name="Murphy C."/>
            <person name="Neiman D."/>
            <person name="Pearson M."/>
            <person name="Priest M."/>
            <person name="Roberts A."/>
            <person name="Saif S."/>
            <person name="Shea T."/>
            <person name="Sisk P."/>
            <person name="Sykes S."/>
            <person name="Wortman J."/>
            <person name="Nusbaum C."/>
            <person name="Birren B."/>
        </authorList>
    </citation>
    <scope>NUCLEOTIDE SEQUENCE [LARGE SCALE GENOMIC DNA]</scope>
    <source>
        <strain evidence="10 11">MaliPS096_E11</strain>
    </source>
</reference>
<dbReference type="GO" id="GO:0045727">
    <property type="term" value="P:positive regulation of translation"/>
    <property type="evidence" value="ECO:0007669"/>
    <property type="project" value="UniProtKB-UniRule"/>
</dbReference>
<feature type="binding site" evidence="8">
    <location>
        <begin position="302"/>
        <end position="306"/>
    </location>
    <ligand>
        <name>GTP</name>
        <dbReference type="ChEBI" id="CHEBI:37565"/>
    </ligand>
</feature>
<feature type="binding site" evidence="8">
    <location>
        <begin position="241"/>
        <end position="248"/>
    </location>
    <ligand>
        <name>GTP</name>
        <dbReference type="ChEBI" id="CHEBI:37565"/>
    </ligand>
</feature>
<dbReference type="OrthoDB" id="1074at2759"/>
<dbReference type="Pfam" id="PF00009">
    <property type="entry name" value="GTP_EFTU"/>
    <property type="match status" value="1"/>
</dbReference>
<evidence type="ECO:0000256" key="5">
    <source>
        <dbReference type="ARBA" id="ARBA00022917"/>
    </source>
</evidence>
<dbReference type="PRINTS" id="PR00315">
    <property type="entry name" value="ELONGATNFCT"/>
</dbReference>
<dbReference type="Gene3D" id="3.40.50.300">
    <property type="entry name" value="P-loop containing nucleotide triphosphate hydrolases"/>
    <property type="match status" value="1"/>
</dbReference>
<dbReference type="GO" id="GO:0005759">
    <property type="term" value="C:mitochondrial matrix"/>
    <property type="evidence" value="ECO:0007669"/>
    <property type="project" value="UniProtKB-UniRule"/>
</dbReference>
<dbReference type="InterPro" id="IPR035654">
    <property type="entry name" value="LepA_IV"/>
</dbReference>
<keyword evidence="7 8" id="KW-0342">GTP-binding</keyword>
<dbReference type="PANTHER" id="PTHR43512">
    <property type="entry name" value="TRANSLATION FACTOR GUF1-RELATED"/>
    <property type="match status" value="1"/>
</dbReference>
<evidence type="ECO:0000256" key="1">
    <source>
        <dbReference type="ARBA" id="ARBA00005454"/>
    </source>
</evidence>
<dbReference type="SUPFAM" id="SSF54980">
    <property type="entry name" value="EF-G C-terminal domain-like"/>
    <property type="match status" value="2"/>
</dbReference>